<accession>A0A8J6ZTX8</accession>
<feature type="region of interest" description="Disordered" evidence="1">
    <location>
        <begin position="362"/>
        <end position="403"/>
    </location>
</feature>
<name>A0A8J6ZTX8_DESMC</name>
<proteinExistence type="predicted"/>
<evidence type="ECO:0000256" key="1">
    <source>
        <dbReference type="SAM" id="MobiDB-lite"/>
    </source>
</evidence>
<organism evidence="2 3">
    <name type="scientific">Desmonostoc muscorum LEGE 12446</name>
    <dbReference type="NCBI Taxonomy" id="1828758"/>
    <lineage>
        <taxon>Bacteria</taxon>
        <taxon>Bacillati</taxon>
        <taxon>Cyanobacteriota</taxon>
        <taxon>Cyanophyceae</taxon>
        <taxon>Nostocales</taxon>
        <taxon>Nostocaceae</taxon>
        <taxon>Desmonostoc</taxon>
    </lineage>
</organism>
<feature type="compositionally biased region" description="Low complexity" evidence="1">
    <location>
        <begin position="381"/>
        <end position="396"/>
    </location>
</feature>
<gene>
    <name evidence="2" type="ORF">IQ276_13590</name>
</gene>
<reference evidence="2" key="1">
    <citation type="submission" date="2020-10" db="EMBL/GenBank/DDBJ databases">
        <authorList>
            <person name="Castelo-Branco R."/>
            <person name="Eusebio N."/>
            <person name="Adriana R."/>
            <person name="Vieira A."/>
            <person name="Brugerolle De Fraissinette N."/>
            <person name="Rezende De Castro R."/>
            <person name="Schneider M.P."/>
            <person name="Vasconcelos V."/>
            <person name="Leao P.N."/>
        </authorList>
    </citation>
    <scope>NUCLEOTIDE SEQUENCE</scope>
    <source>
        <strain evidence="2">LEGE 12446</strain>
    </source>
</reference>
<dbReference type="RefSeq" id="WP_193917037.1">
    <property type="nucleotide sequence ID" value="NZ_JADEXS020000001.1"/>
</dbReference>
<dbReference type="Proteomes" id="UP000622533">
    <property type="component" value="Unassembled WGS sequence"/>
</dbReference>
<evidence type="ECO:0000313" key="2">
    <source>
        <dbReference type="EMBL" id="MBE9023423.1"/>
    </source>
</evidence>
<sequence length="403" mass="46334">MLNPHYYFQFKDQTEAGIVPQVTVELLNFYSNQNLSRKKWIKKPEFIVNYDNDNKKIHSKPISYGIISKYIYYNNSFSSDNFDLFRYECFWLDNTIDIQIDFHKFDPDSTETLAIVLPQDQMYGEKYPIHLKIDREGHIYTSMQRALIQRIISLRNQLVIQSNEALLSDWIFDLRTLIGDAISLVDITLHQFYNKAQYDPLPGWNFEKQKVGEKFGRRFIDKLKWIGLITGNPLDNARDELSSFHKLREIRNHMMHFDPPSLVVPLEEAAIWLNQIVDVAFLVSKIRDKIGANGSTSILNFMLQKEVIFVPKPSFTARLPLNSRESGYLCSCWPSGEQDAGNNLDTEDDATKSVADLQIVSSTQSLEIEQPSVLGSEQTDSSKNSSPSTKGSTPKGFGKKSKY</sequence>
<protein>
    <submittedName>
        <fullName evidence="2">Uncharacterized protein</fullName>
    </submittedName>
</protein>
<dbReference type="AlphaFoldDB" id="A0A8J6ZTX8"/>
<comment type="caution">
    <text evidence="2">The sequence shown here is derived from an EMBL/GenBank/DDBJ whole genome shotgun (WGS) entry which is preliminary data.</text>
</comment>
<dbReference type="EMBL" id="JADEXS010000157">
    <property type="protein sequence ID" value="MBE9023423.1"/>
    <property type="molecule type" value="Genomic_DNA"/>
</dbReference>
<feature type="compositionally biased region" description="Polar residues" evidence="1">
    <location>
        <begin position="362"/>
        <end position="379"/>
    </location>
</feature>
<evidence type="ECO:0000313" key="3">
    <source>
        <dbReference type="Proteomes" id="UP000622533"/>
    </source>
</evidence>
<keyword evidence="3" id="KW-1185">Reference proteome</keyword>